<proteinExistence type="predicted"/>
<dbReference type="Proteomes" id="UP001054889">
    <property type="component" value="Unassembled WGS sequence"/>
</dbReference>
<dbReference type="Pfam" id="PF12796">
    <property type="entry name" value="Ank_2"/>
    <property type="match status" value="1"/>
</dbReference>
<evidence type="ECO:0000313" key="3">
    <source>
        <dbReference type="EMBL" id="GJM95551.1"/>
    </source>
</evidence>
<sequence>MAEENPDAEAVSARLLELAADDDAVALADLLTAHPSLADDPAPWYSPSRGAEPLTPLMVAALYGSVSCLDALLSPPHLADPNRASPSSLSTALHFAAAGGALSAPAAVSRLLAAGADPTLQDPHPPPPLRPRRPPSQLAPPQEPPPLPPRRPQGVAS</sequence>
<dbReference type="Gene3D" id="1.25.40.20">
    <property type="entry name" value="Ankyrin repeat-containing domain"/>
    <property type="match status" value="1"/>
</dbReference>
<evidence type="ECO:0000256" key="1">
    <source>
        <dbReference type="PROSITE-ProRule" id="PRU00023"/>
    </source>
</evidence>
<reference evidence="3" key="1">
    <citation type="journal article" date="2018" name="DNA Res.">
        <title>Multiple hybrid de novo genome assembly of finger millet, an orphan allotetraploid crop.</title>
        <authorList>
            <person name="Hatakeyama M."/>
            <person name="Aluri S."/>
            <person name="Balachadran M.T."/>
            <person name="Sivarajan S.R."/>
            <person name="Patrignani A."/>
            <person name="Gruter S."/>
            <person name="Poveda L."/>
            <person name="Shimizu-Inatsugi R."/>
            <person name="Baeten J."/>
            <person name="Francoijs K.J."/>
            <person name="Nataraja K.N."/>
            <person name="Reddy Y.A.N."/>
            <person name="Phadnis S."/>
            <person name="Ravikumar R.L."/>
            <person name="Schlapbach R."/>
            <person name="Sreeman S.M."/>
            <person name="Shimizu K.K."/>
        </authorList>
    </citation>
    <scope>NUCLEOTIDE SEQUENCE</scope>
</reference>
<dbReference type="InterPro" id="IPR002110">
    <property type="entry name" value="Ankyrin_rpt"/>
</dbReference>
<gene>
    <name evidence="3" type="primary">ga12300</name>
    <name evidence="3" type="ORF">PR202_ga12300</name>
</gene>
<evidence type="ECO:0000313" key="4">
    <source>
        <dbReference type="Proteomes" id="UP001054889"/>
    </source>
</evidence>
<dbReference type="EMBL" id="BQKI01000005">
    <property type="protein sequence ID" value="GJM95551.1"/>
    <property type="molecule type" value="Genomic_DNA"/>
</dbReference>
<keyword evidence="1" id="KW-0040">ANK repeat</keyword>
<dbReference type="AlphaFoldDB" id="A0AAV5CBR8"/>
<dbReference type="InterPro" id="IPR036770">
    <property type="entry name" value="Ankyrin_rpt-contain_sf"/>
</dbReference>
<organism evidence="3 4">
    <name type="scientific">Eleusine coracana subsp. coracana</name>
    <dbReference type="NCBI Taxonomy" id="191504"/>
    <lineage>
        <taxon>Eukaryota</taxon>
        <taxon>Viridiplantae</taxon>
        <taxon>Streptophyta</taxon>
        <taxon>Embryophyta</taxon>
        <taxon>Tracheophyta</taxon>
        <taxon>Spermatophyta</taxon>
        <taxon>Magnoliopsida</taxon>
        <taxon>Liliopsida</taxon>
        <taxon>Poales</taxon>
        <taxon>Poaceae</taxon>
        <taxon>PACMAD clade</taxon>
        <taxon>Chloridoideae</taxon>
        <taxon>Cynodonteae</taxon>
        <taxon>Eleusininae</taxon>
        <taxon>Eleusine</taxon>
    </lineage>
</organism>
<dbReference type="SUPFAM" id="SSF48403">
    <property type="entry name" value="Ankyrin repeat"/>
    <property type="match status" value="1"/>
</dbReference>
<evidence type="ECO:0000256" key="2">
    <source>
        <dbReference type="SAM" id="MobiDB-lite"/>
    </source>
</evidence>
<accession>A0AAV5CBR8</accession>
<feature type="repeat" description="ANK" evidence="1">
    <location>
        <begin position="88"/>
        <end position="123"/>
    </location>
</feature>
<feature type="region of interest" description="Disordered" evidence="2">
    <location>
        <begin position="113"/>
        <end position="157"/>
    </location>
</feature>
<comment type="caution">
    <text evidence="3">The sequence shown here is derived from an EMBL/GenBank/DDBJ whole genome shotgun (WGS) entry which is preliminary data.</text>
</comment>
<keyword evidence="4" id="KW-1185">Reference proteome</keyword>
<name>A0AAV5CBR8_ELECO</name>
<feature type="compositionally biased region" description="Pro residues" evidence="2">
    <location>
        <begin position="137"/>
        <end position="151"/>
    </location>
</feature>
<protein>
    <submittedName>
        <fullName evidence="3">Uncharacterized protein</fullName>
    </submittedName>
</protein>
<reference evidence="3" key="2">
    <citation type="submission" date="2021-12" db="EMBL/GenBank/DDBJ databases">
        <title>Resequencing data analysis of finger millet.</title>
        <authorList>
            <person name="Hatakeyama M."/>
            <person name="Aluri S."/>
            <person name="Balachadran M.T."/>
            <person name="Sivarajan S.R."/>
            <person name="Poveda L."/>
            <person name="Shimizu-Inatsugi R."/>
            <person name="Schlapbach R."/>
            <person name="Sreeman S.M."/>
            <person name="Shimizu K.K."/>
        </authorList>
    </citation>
    <scope>NUCLEOTIDE SEQUENCE</scope>
</reference>
<dbReference type="PROSITE" id="PS50088">
    <property type="entry name" value="ANK_REPEAT"/>
    <property type="match status" value="1"/>
</dbReference>